<name>Q4JMS8_9BACT</name>
<keyword evidence="1" id="KW-0812">Transmembrane</keyword>
<evidence type="ECO:0000313" key="2">
    <source>
        <dbReference type="EMBL" id="AAY87235.1"/>
    </source>
</evidence>
<evidence type="ECO:0000256" key="1">
    <source>
        <dbReference type="SAM" id="Phobius"/>
    </source>
</evidence>
<feature type="transmembrane region" description="Helical" evidence="1">
    <location>
        <begin position="40"/>
        <end position="62"/>
    </location>
</feature>
<dbReference type="EMBL" id="DQ068068">
    <property type="protein sequence ID" value="AAY87235.1"/>
    <property type="molecule type" value="Genomic_DNA"/>
</dbReference>
<dbReference type="AlphaFoldDB" id="Q4JMS8"/>
<proteinExistence type="predicted"/>
<protein>
    <submittedName>
        <fullName evidence="2">Uncharacterized protein</fullName>
    </submittedName>
</protein>
<keyword evidence="1" id="KW-1133">Transmembrane helix</keyword>
<accession>Q4JMS8</accession>
<organism evidence="2">
    <name type="scientific">uncultured bacterium BAC17H8</name>
    <dbReference type="NCBI Taxonomy" id="332980"/>
    <lineage>
        <taxon>Bacteria</taxon>
        <taxon>environmental samples</taxon>
    </lineage>
</organism>
<reference evidence="2" key="1">
    <citation type="journal article" date="2005" name="PLoS Biol.">
        <title>New insights into metabolic properties of marine bacteria encoding proteorhodopsins.</title>
        <authorList>
            <person name="Sabehi G."/>
            <person name="Loy A."/>
            <person name="Jung K.H."/>
            <person name="Partha R."/>
            <person name="Spudich J.L."/>
            <person name="Isaacson T."/>
            <person name="Hirschberg J."/>
            <person name="Wagner M."/>
            <person name="Beja O."/>
        </authorList>
    </citation>
    <scope>NUCLEOTIDE SEQUENCE</scope>
</reference>
<feature type="transmembrane region" description="Helical" evidence="1">
    <location>
        <begin position="9"/>
        <end position="28"/>
    </location>
</feature>
<sequence length="73" mass="8106">MARNRKQRSLGEMISSICFYAVGLYFLLEGALARDEGEPALTFLGLWLAGIVCLMGGARFIIAEIVEKLRARQ</sequence>
<keyword evidence="1" id="KW-0472">Membrane</keyword>